<organism evidence="7 8">
    <name type="scientific">Actinomycetospora chlora</name>
    <dbReference type="NCBI Taxonomy" id="663608"/>
    <lineage>
        <taxon>Bacteria</taxon>
        <taxon>Bacillati</taxon>
        <taxon>Actinomycetota</taxon>
        <taxon>Actinomycetes</taxon>
        <taxon>Pseudonocardiales</taxon>
        <taxon>Pseudonocardiaceae</taxon>
        <taxon>Actinomycetospora</taxon>
    </lineage>
</organism>
<dbReference type="EMBL" id="BAABHO010000027">
    <property type="protein sequence ID" value="GAA4795127.1"/>
    <property type="molecule type" value="Genomic_DNA"/>
</dbReference>
<keyword evidence="1" id="KW-0134">Cell wall</keyword>
<evidence type="ECO:0000313" key="8">
    <source>
        <dbReference type="Proteomes" id="UP001500928"/>
    </source>
</evidence>
<keyword evidence="1" id="KW-0964">Secreted</keyword>
<feature type="domain" description="Chaplin" evidence="6">
    <location>
        <begin position="26"/>
        <end position="69"/>
    </location>
</feature>
<evidence type="ECO:0000313" key="7">
    <source>
        <dbReference type="EMBL" id="GAA4795127.1"/>
    </source>
</evidence>
<accession>A0ABP9BG68</accession>
<protein>
    <recommendedName>
        <fullName evidence="6">Chaplin domain-containing protein</fullName>
    </recommendedName>
</protein>
<proteinExistence type="predicted"/>
<gene>
    <name evidence="7" type="ORF">GCM10023200_33920</name>
</gene>
<keyword evidence="8" id="KW-1185">Reference proteome</keyword>
<dbReference type="Proteomes" id="UP001500928">
    <property type="component" value="Unassembled WGS sequence"/>
</dbReference>
<feature type="region of interest" description="Disordered" evidence="4">
    <location>
        <begin position="71"/>
        <end position="103"/>
    </location>
</feature>
<sequence length="103" mass="10086">MLRRLVSGTAIGVAALGMPLAAAGVAQAHEHAGEGQGSLVYAPISVNNCGNTVNTVGFLNPAFGNTCVNQGDSEDGVQTGDAAGPSVSDLALPDLPTSVPAGQ</sequence>
<name>A0ABP9BG68_9PSEU</name>
<evidence type="ECO:0000256" key="3">
    <source>
        <dbReference type="ARBA" id="ARBA00023087"/>
    </source>
</evidence>
<feature type="chain" id="PRO_5045714572" description="Chaplin domain-containing protein" evidence="5">
    <location>
        <begin position="29"/>
        <end position="103"/>
    </location>
</feature>
<dbReference type="Pfam" id="PF03777">
    <property type="entry name" value="ChpA-C"/>
    <property type="match status" value="1"/>
</dbReference>
<feature type="signal peptide" evidence="5">
    <location>
        <begin position="1"/>
        <end position="28"/>
    </location>
</feature>
<evidence type="ECO:0000256" key="1">
    <source>
        <dbReference type="ARBA" id="ARBA00022512"/>
    </source>
</evidence>
<evidence type="ECO:0000256" key="5">
    <source>
        <dbReference type="SAM" id="SignalP"/>
    </source>
</evidence>
<evidence type="ECO:0000256" key="2">
    <source>
        <dbReference type="ARBA" id="ARBA00022889"/>
    </source>
</evidence>
<evidence type="ECO:0000256" key="4">
    <source>
        <dbReference type="SAM" id="MobiDB-lite"/>
    </source>
</evidence>
<comment type="caution">
    <text evidence="7">The sequence shown here is derived from an EMBL/GenBank/DDBJ whole genome shotgun (WGS) entry which is preliminary data.</text>
</comment>
<keyword evidence="3" id="KW-0034">Amyloid</keyword>
<reference evidence="8" key="1">
    <citation type="journal article" date="2019" name="Int. J. Syst. Evol. Microbiol.">
        <title>The Global Catalogue of Microorganisms (GCM) 10K type strain sequencing project: providing services to taxonomists for standard genome sequencing and annotation.</title>
        <authorList>
            <consortium name="The Broad Institute Genomics Platform"/>
            <consortium name="The Broad Institute Genome Sequencing Center for Infectious Disease"/>
            <person name="Wu L."/>
            <person name="Ma J."/>
        </authorList>
    </citation>
    <scope>NUCLEOTIDE SEQUENCE [LARGE SCALE GENOMIC DNA]</scope>
    <source>
        <strain evidence="8">JCM 17979</strain>
    </source>
</reference>
<keyword evidence="5" id="KW-0732">Signal</keyword>
<dbReference type="InterPro" id="IPR005528">
    <property type="entry name" value="ChpA-H"/>
</dbReference>
<evidence type="ECO:0000259" key="6">
    <source>
        <dbReference type="Pfam" id="PF03777"/>
    </source>
</evidence>
<keyword evidence="2" id="KW-0130">Cell adhesion</keyword>